<gene>
    <name evidence="5" type="primary">NDAI0F04230</name>
    <name evidence="5" type="ordered locus">NDAI_0F04230</name>
</gene>
<dbReference type="GeneID" id="11497079"/>
<dbReference type="RefSeq" id="XP_003670984.1">
    <property type="nucleotide sequence ID" value="XM_003670936.1"/>
</dbReference>
<dbReference type="Gene3D" id="6.10.140.910">
    <property type="match status" value="1"/>
</dbReference>
<keyword evidence="6" id="KW-1185">Reference proteome</keyword>
<dbReference type="GO" id="GO:0070319">
    <property type="term" value="C:Golgi to plasma membrane transport vesicle"/>
    <property type="evidence" value="ECO:0007669"/>
    <property type="project" value="TreeGrafter"/>
</dbReference>
<dbReference type="GO" id="GO:0005829">
    <property type="term" value="C:cytosol"/>
    <property type="evidence" value="ECO:0007669"/>
    <property type="project" value="EnsemblFungi"/>
</dbReference>
<dbReference type="Pfam" id="PF25555">
    <property type="entry name" value="RAB3A-like_C"/>
    <property type="match status" value="1"/>
</dbReference>
<feature type="compositionally biased region" description="Basic and acidic residues" evidence="3">
    <location>
        <begin position="690"/>
        <end position="701"/>
    </location>
</feature>
<dbReference type="GO" id="GO:0032120">
    <property type="term" value="P:ascospore-type prospore membrane formation"/>
    <property type="evidence" value="ECO:0007669"/>
    <property type="project" value="EnsemblFungi"/>
</dbReference>
<dbReference type="GO" id="GO:0005085">
    <property type="term" value="F:guanyl-nucleotide exchange factor activity"/>
    <property type="evidence" value="ECO:0007669"/>
    <property type="project" value="EnsemblFungi"/>
</dbReference>
<dbReference type="GO" id="GO:0042802">
    <property type="term" value="F:identical protein binding"/>
    <property type="evidence" value="ECO:0007669"/>
    <property type="project" value="EnsemblFungi"/>
</dbReference>
<dbReference type="InterPro" id="IPR009449">
    <property type="entry name" value="Sec2_N"/>
</dbReference>
<dbReference type="EMBL" id="HE580272">
    <property type="protein sequence ID" value="CCD25741.1"/>
    <property type="molecule type" value="Genomic_DNA"/>
</dbReference>
<dbReference type="Proteomes" id="UP000000689">
    <property type="component" value="Chromosome 6"/>
</dbReference>
<dbReference type="OMA" id="WSKLGFW"/>
<dbReference type="PANTHER" id="PTHR14430">
    <property type="entry name" value="RABIN3-RELATED"/>
    <property type="match status" value="1"/>
</dbReference>
<accession>G0WD80</accession>
<feature type="compositionally biased region" description="Acidic residues" evidence="3">
    <location>
        <begin position="613"/>
        <end position="627"/>
    </location>
</feature>
<organism evidence="5 6">
    <name type="scientific">Naumovozyma dairenensis (strain ATCC 10597 / BCRC 20456 / CBS 421 / NBRC 0211 / NRRL Y-12639)</name>
    <name type="common">Saccharomyces dairenensis</name>
    <dbReference type="NCBI Taxonomy" id="1071378"/>
    <lineage>
        <taxon>Eukaryota</taxon>
        <taxon>Fungi</taxon>
        <taxon>Dikarya</taxon>
        <taxon>Ascomycota</taxon>
        <taxon>Saccharomycotina</taxon>
        <taxon>Saccharomycetes</taxon>
        <taxon>Saccharomycetales</taxon>
        <taxon>Saccharomycetaceae</taxon>
        <taxon>Naumovozyma</taxon>
    </lineage>
</organism>
<evidence type="ECO:0000313" key="6">
    <source>
        <dbReference type="Proteomes" id="UP000000689"/>
    </source>
</evidence>
<protein>
    <recommendedName>
        <fullName evidence="4">GDP/GTP exchange factor Sec2 N-terminal domain-containing protein</fullName>
    </recommendedName>
</protein>
<dbReference type="GO" id="GO:0006887">
    <property type="term" value="P:exocytosis"/>
    <property type="evidence" value="ECO:0007669"/>
    <property type="project" value="EnsemblFungi"/>
</dbReference>
<dbReference type="GO" id="GO:0051286">
    <property type="term" value="C:cell tip"/>
    <property type="evidence" value="ECO:0007669"/>
    <property type="project" value="TreeGrafter"/>
</dbReference>
<dbReference type="KEGG" id="ndi:NDAI_0F04230"/>
<feature type="domain" description="GDP/GTP exchange factor Sec2 N-terminal" evidence="4">
    <location>
        <begin position="29"/>
        <end position="163"/>
    </location>
</feature>
<dbReference type="GO" id="GO:0005934">
    <property type="term" value="C:cellular bud tip"/>
    <property type="evidence" value="ECO:0007669"/>
    <property type="project" value="EnsemblFungi"/>
</dbReference>
<dbReference type="OrthoDB" id="1748564at2759"/>
<feature type="compositionally biased region" description="Low complexity" evidence="3">
    <location>
        <begin position="590"/>
        <end position="603"/>
    </location>
</feature>
<dbReference type="AlphaFoldDB" id="G0WD80"/>
<name>G0WD80_NAUDC</name>
<feature type="compositionally biased region" description="Basic and acidic residues" evidence="3">
    <location>
        <begin position="579"/>
        <end position="589"/>
    </location>
</feature>
<dbReference type="GO" id="GO:0070273">
    <property type="term" value="F:phosphatidylinositol-4-phosphate binding"/>
    <property type="evidence" value="ECO:0007669"/>
    <property type="project" value="EnsemblFungi"/>
</dbReference>
<feature type="compositionally biased region" description="Basic and acidic residues" evidence="3">
    <location>
        <begin position="639"/>
        <end position="653"/>
    </location>
</feature>
<dbReference type="CDD" id="cd21044">
    <property type="entry name" value="Rab11BD_RAB3IP_like"/>
    <property type="match status" value="1"/>
</dbReference>
<reference evidence="5 6" key="1">
    <citation type="journal article" date="2011" name="Proc. Natl. Acad. Sci. U.S.A.">
        <title>Evolutionary erosion of yeast sex chromosomes by mating-type switching accidents.</title>
        <authorList>
            <person name="Gordon J.L."/>
            <person name="Armisen D."/>
            <person name="Proux-Wera E."/>
            <person name="Oheigeartaigh S.S."/>
            <person name="Byrne K.P."/>
            <person name="Wolfe K.H."/>
        </authorList>
    </citation>
    <scope>NUCLEOTIDE SEQUENCE [LARGE SCALE GENOMIC DNA]</scope>
    <source>
        <strain evidence="6">ATCC 10597 / BCRC 20456 / CBS 421 / NBRC 0211 / NRRL Y-12639</strain>
    </source>
</reference>
<evidence type="ECO:0000256" key="2">
    <source>
        <dbReference type="SAM" id="Coils"/>
    </source>
</evidence>
<dbReference type="STRING" id="1071378.G0WD80"/>
<evidence type="ECO:0000256" key="3">
    <source>
        <dbReference type="SAM" id="MobiDB-lite"/>
    </source>
</evidence>
<dbReference type="GO" id="GO:0005935">
    <property type="term" value="C:cellular bud neck"/>
    <property type="evidence" value="ECO:0007669"/>
    <property type="project" value="EnsemblFungi"/>
</dbReference>
<evidence type="ECO:0000259" key="4">
    <source>
        <dbReference type="Pfam" id="PF06428"/>
    </source>
</evidence>
<dbReference type="eggNOG" id="KOG4324">
    <property type="taxonomic scope" value="Eukaryota"/>
</dbReference>
<feature type="region of interest" description="Disordered" evidence="3">
    <location>
        <begin position="572"/>
        <end position="701"/>
    </location>
</feature>
<sequence>MPETSEESKRISIQVSSLSTQLIESIGKQSDLEEKLNQANRTITSQKKSLEQSHMLEKKSIELEQSLTARTEEVNKLRERLTREIKLRESAEIEVEKLSKEVEDLTATLFDEANNMVADARKEAHAKEILNSRLMGQLREKDNLLETLTLQLKSLKKVLQNVETENNRYSMILPDSATISGASLDKVTTRTSSSFSQQPMNNGIIYSPNISSIRYDLSLYEEFLKFIAVIPHCKSIKDTSSDSKLIRRLITDEISPVLKIDNANGLGWLVKKTLLSTMMEGLVIVEPLSGINEMYQMGHTTPPLGMNTQEEADAQRKVPKMFKFPSSSPPVAVRDPCAFCGEERNDIIEHARMYLLKTQTTQDDGTLIIANTYPLCHWCLFKIRQTCEIFAFLRSLKTDIWNLEKVPLSAISKYGSSKFSEVTTTNTNGSKKNIAATPKSENKKSKRMSFMAGLGRTHSSKITAARVEPHGNHNNNNTNSPIENIGQPTTNIQRAWLQLCKLRSILHWAHIGIWSVDDSVSTKVGPEVFTQDEEFTTIDMTAEYIAQDMPLATRNLGDENTDAELAADVEATGNTTLQNKEEQNEDKEATSTSGSVSDSSADSKFGTPKESLESETSEEELQDESNDEGTNSVDIIESYDNHSKEGNVEDVTEKQSQNTNSELPSVSNKTQNAEVLAYAEAPSAETDISNVREDSIKIKET</sequence>
<dbReference type="Pfam" id="PF06428">
    <property type="entry name" value="Sec2p"/>
    <property type="match status" value="1"/>
</dbReference>
<evidence type="ECO:0000256" key="1">
    <source>
        <dbReference type="ARBA" id="ARBA00023054"/>
    </source>
</evidence>
<dbReference type="PANTHER" id="PTHR14430:SF0">
    <property type="entry name" value="SEC2P DOMAIN-CONTAINING PROTEIN"/>
    <property type="match status" value="1"/>
</dbReference>
<dbReference type="InterPro" id="IPR040351">
    <property type="entry name" value="RAB3IL/RAB3IP/Sec2"/>
</dbReference>
<dbReference type="GO" id="GO:0006914">
    <property type="term" value="P:autophagy"/>
    <property type="evidence" value="ECO:0007669"/>
    <property type="project" value="EnsemblFungi"/>
</dbReference>
<feature type="coiled-coil region" evidence="2">
    <location>
        <begin position="74"/>
        <end position="165"/>
    </location>
</feature>
<proteinExistence type="predicted"/>
<keyword evidence="1 2" id="KW-0175">Coiled coil</keyword>
<evidence type="ECO:0000313" key="5">
    <source>
        <dbReference type="EMBL" id="CCD25741.1"/>
    </source>
</evidence>
<dbReference type="SUPFAM" id="SSF144284">
    <property type="entry name" value="Sec2 N-terminal region"/>
    <property type="match status" value="1"/>
</dbReference>
<dbReference type="HOGENOM" id="CLU_018015_0_0_1"/>
<feature type="compositionally biased region" description="Polar residues" evidence="3">
    <location>
        <begin position="654"/>
        <end position="673"/>
    </location>
</feature>